<dbReference type="AlphaFoldDB" id="A0A2P2KVI9"/>
<evidence type="ECO:0000313" key="1">
    <source>
        <dbReference type="EMBL" id="MBX09697.1"/>
    </source>
</evidence>
<proteinExistence type="predicted"/>
<reference evidence="1" key="1">
    <citation type="submission" date="2018-02" db="EMBL/GenBank/DDBJ databases">
        <title>Rhizophora mucronata_Transcriptome.</title>
        <authorList>
            <person name="Meera S.P."/>
            <person name="Sreeshan A."/>
            <person name="Augustine A."/>
        </authorList>
    </citation>
    <scope>NUCLEOTIDE SEQUENCE</scope>
    <source>
        <tissue evidence="1">Leaf</tissue>
    </source>
</reference>
<organism evidence="1">
    <name type="scientific">Rhizophora mucronata</name>
    <name type="common">Asiatic mangrove</name>
    <dbReference type="NCBI Taxonomy" id="61149"/>
    <lineage>
        <taxon>Eukaryota</taxon>
        <taxon>Viridiplantae</taxon>
        <taxon>Streptophyta</taxon>
        <taxon>Embryophyta</taxon>
        <taxon>Tracheophyta</taxon>
        <taxon>Spermatophyta</taxon>
        <taxon>Magnoliopsida</taxon>
        <taxon>eudicotyledons</taxon>
        <taxon>Gunneridae</taxon>
        <taxon>Pentapetalae</taxon>
        <taxon>rosids</taxon>
        <taxon>fabids</taxon>
        <taxon>Malpighiales</taxon>
        <taxon>Rhizophoraceae</taxon>
        <taxon>Rhizophora</taxon>
    </lineage>
</organism>
<accession>A0A2P2KVI9</accession>
<name>A0A2P2KVI9_RHIMU</name>
<protein>
    <submittedName>
        <fullName evidence="1">Uncharacterized protein MANES_06G016100</fullName>
    </submittedName>
</protein>
<sequence length="93" mass="10469">MFSSSAAQNTSKNARLPLSVLVYNLNFNHDGVNVNLLEQPEPKAKHSHLHGSHKVIVIQRIIGIGNQIIIWLIKVELFFLPTCKGRINESTRI</sequence>
<dbReference type="EMBL" id="GGEC01029213">
    <property type="protein sequence ID" value="MBX09697.1"/>
    <property type="molecule type" value="Transcribed_RNA"/>
</dbReference>